<organism evidence="1 2">
    <name type="scientific">Candidatus Magnetobacterium bavaricum</name>
    <dbReference type="NCBI Taxonomy" id="29290"/>
    <lineage>
        <taxon>Bacteria</taxon>
        <taxon>Pseudomonadati</taxon>
        <taxon>Nitrospirota</taxon>
        <taxon>Thermodesulfovibrionia</taxon>
        <taxon>Thermodesulfovibrionales</taxon>
        <taxon>Candidatus Magnetobacteriaceae</taxon>
        <taxon>Candidatus Magnetobacterium</taxon>
    </lineage>
</organism>
<dbReference type="SUPFAM" id="SSF53098">
    <property type="entry name" value="Ribonuclease H-like"/>
    <property type="match status" value="1"/>
</dbReference>
<sequence length="170" mass="20199">MENNLHVICMLKKMSTIHYRYNGKQIDLKGLYKSVFKKCGRAKILPSVIVEFGKEQPVKGKIVFVRDRNKKGQWLAILSTDINIEDNEIVRIYGKRWDIEVFFKMCKSFLNLAKEFQGRSYDSMIAHTTIVFCRYIMLAVEKRDNEDIRTFWILFYECCDEVKDIQYIEA</sequence>
<evidence type="ECO:0000313" key="1">
    <source>
        <dbReference type="EMBL" id="KJU84289.1"/>
    </source>
</evidence>
<keyword evidence="2" id="KW-1185">Reference proteome</keyword>
<dbReference type="EMBL" id="LACI01001542">
    <property type="protein sequence ID" value="KJU84289.1"/>
    <property type="molecule type" value="Genomic_DNA"/>
</dbReference>
<proteinExistence type="predicted"/>
<evidence type="ECO:0000313" key="2">
    <source>
        <dbReference type="Proteomes" id="UP000033423"/>
    </source>
</evidence>
<name>A0A0F3GQQ4_9BACT</name>
<protein>
    <submittedName>
        <fullName evidence="1">Transposase, IS4 family protein</fullName>
    </submittedName>
</protein>
<dbReference type="Proteomes" id="UP000033423">
    <property type="component" value="Unassembled WGS sequence"/>
</dbReference>
<gene>
    <name evidence="1" type="ORF">MBAV_003511</name>
</gene>
<dbReference type="Pfam" id="PF04693">
    <property type="entry name" value="DDE_Tnp_2"/>
    <property type="match status" value="1"/>
</dbReference>
<feature type="non-terminal residue" evidence="1">
    <location>
        <position position="170"/>
    </location>
</feature>
<reference evidence="1 2" key="1">
    <citation type="submission" date="2015-02" db="EMBL/GenBank/DDBJ databases">
        <title>Single-cell genomics of uncultivated deep-branching MTB reveals a conserved set of magnetosome genes.</title>
        <authorList>
            <person name="Kolinko S."/>
            <person name="Richter M."/>
            <person name="Glockner F.O."/>
            <person name="Brachmann A."/>
            <person name="Schuler D."/>
        </authorList>
    </citation>
    <scope>NUCLEOTIDE SEQUENCE [LARGE SCALE GENOMIC DNA]</scope>
    <source>
        <strain evidence="1">TM-1</strain>
    </source>
</reference>
<dbReference type="InterPro" id="IPR012337">
    <property type="entry name" value="RNaseH-like_sf"/>
</dbReference>
<dbReference type="InterPro" id="IPR006783">
    <property type="entry name" value="Transposase_ISC1217"/>
</dbReference>
<dbReference type="Gene3D" id="3.90.350.10">
    <property type="entry name" value="Transposase Inhibitor Protein From Tn5, Chain A, domain 1"/>
    <property type="match status" value="1"/>
</dbReference>
<accession>A0A0F3GQQ4</accession>
<dbReference type="PATRIC" id="fig|29290.4.peg.4670"/>
<dbReference type="AlphaFoldDB" id="A0A0F3GQQ4"/>
<comment type="caution">
    <text evidence="1">The sequence shown here is derived from an EMBL/GenBank/DDBJ whole genome shotgun (WGS) entry which is preliminary data.</text>
</comment>